<accession>A0A059ARR0</accession>
<dbReference type="EMBL" id="KK198761">
    <property type="protein sequence ID" value="KCW56371.1"/>
    <property type="molecule type" value="Genomic_DNA"/>
</dbReference>
<organism evidence="1">
    <name type="scientific">Eucalyptus grandis</name>
    <name type="common">Flooded gum</name>
    <dbReference type="NCBI Taxonomy" id="71139"/>
    <lineage>
        <taxon>Eukaryota</taxon>
        <taxon>Viridiplantae</taxon>
        <taxon>Streptophyta</taxon>
        <taxon>Embryophyta</taxon>
        <taxon>Tracheophyta</taxon>
        <taxon>Spermatophyta</taxon>
        <taxon>Magnoliopsida</taxon>
        <taxon>eudicotyledons</taxon>
        <taxon>Gunneridae</taxon>
        <taxon>Pentapetalae</taxon>
        <taxon>rosids</taxon>
        <taxon>malvids</taxon>
        <taxon>Myrtales</taxon>
        <taxon>Myrtaceae</taxon>
        <taxon>Myrtoideae</taxon>
        <taxon>Eucalypteae</taxon>
        <taxon>Eucalyptus</taxon>
    </lineage>
</organism>
<reference evidence="1" key="1">
    <citation type="submission" date="2013-07" db="EMBL/GenBank/DDBJ databases">
        <title>The genome of Eucalyptus grandis.</title>
        <authorList>
            <person name="Schmutz J."/>
            <person name="Hayes R."/>
            <person name="Myburg A."/>
            <person name="Tuskan G."/>
            <person name="Grattapaglia D."/>
            <person name="Rokhsar D.S."/>
        </authorList>
    </citation>
    <scope>NUCLEOTIDE SEQUENCE</scope>
    <source>
        <tissue evidence="1">Leaf extractions</tissue>
    </source>
</reference>
<protein>
    <submittedName>
        <fullName evidence="1">Uncharacterized protein</fullName>
    </submittedName>
</protein>
<sequence>MTAHRKPALDLFFSIEVCSFIKQLTNGLSNSYCGAKNNELTKNQCSYFMNANQDVEYPSNCFFTLGLC</sequence>
<dbReference type="InParanoid" id="A0A059ARR0"/>
<dbReference type="AlphaFoldDB" id="A0A059ARR0"/>
<proteinExistence type="predicted"/>
<dbReference type="Gramene" id="KCW56371">
    <property type="protein sequence ID" value="KCW56371"/>
    <property type="gene ID" value="EUGRSUZ_I02099"/>
</dbReference>
<evidence type="ECO:0000313" key="1">
    <source>
        <dbReference type="EMBL" id="KCW56371.1"/>
    </source>
</evidence>
<gene>
    <name evidence="1" type="ORF">EUGRSUZ_I02099</name>
</gene>
<name>A0A059ARR0_EUCGR</name>